<organism evidence="4">
    <name type="scientific">marine metagenome</name>
    <dbReference type="NCBI Taxonomy" id="408172"/>
    <lineage>
        <taxon>unclassified sequences</taxon>
        <taxon>metagenomes</taxon>
        <taxon>ecological metagenomes</taxon>
    </lineage>
</organism>
<evidence type="ECO:0000256" key="2">
    <source>
        <dbReference type="ARBA" id="ARBA00023002"/>
    </source>
</evidence>
<dbReference type="SUPFAM" id="SSF51905">
    <property type="entry name" value="FAD/NAD(P)-binding domain"/>
    <property type="match status" value="1"/>
</dbReference>
<keyword evidence="2" id="KW-0560">Oxidoreductase</keyword>
<feature type="non-terminal residue" evidence="4">
    <location>
        <position position="32"/>
    </location>
</feature>
<accession>A0A382I4X6</accession>
<keyword evidence="1" id="KW-0285">Flavoprotein</keyword>
<dbReference type="Pfam" id="PF00890">
    <property type="entry name" value="FAD_binding_2"/>
    <property type="match status" value="1"/>
</dbReference>
<name>A0A382I4X6_9ZZZZ</name>
<evidence type="ECO:0000313" key="4">
    <source>
        <dbReference type="EMBL" id="SVB94720.1"/>
    </source>
</evidence>
<protein>
    <recommendedName>
        <fullName evidence="3">FAD-dependent oxidoreductase 2 FAD-binding domain-containing protein</fullName>
    </recommendedName>
</protein>
<dbReference type="EMBL" id="UINC01065255">
    <property type="protein sequence ID" value="SVB94720.1"/>
    <property type="molecule type" value="Genomic_DNA"/>
</dbReference>
<evidence type="ECO:0000259" key="3">
    <source>
        <dbReference type="Pfam" id="PF00890"/>
    </source>
</evidence>
<sequence length="32" mass="3247">MTIETDVLIIGGGVAGSAMACNLAHKGYKVIL</sequence>
<reference evidence="4" key="1">
    <citation type="submission" date="2018-05" db="EMBL/GenBank/DDBJ databases">
        <authorList>
            <person name="Lanie J.A."/>
            <person name="Ng W.-L."/>
            <person name="Kazmierczak K.M."/>
            <person name="Andrzejewski T.M."/>
            <person name="Davidsen T.M."/>
            <person name="Wayne K.J."/>
            <person name="Tettelin H."/>
            <person name="Glass J.I."/>
            <person name="Rusch D."/>
            <person name="Podicherti R."/>
            <person name="Tsui H.-C.T."/>
            <person name="Winkler M.E."/>
        </authorList>
    </citation>
    <scope>NUCLEOTIDE SEQUENCE</scope>
</reference>
<dbReference type="GO" id="GO:0016491">
    <property type="term" value="F:oxidoreductase activity"/>
    <property type="evidence" value="ECO:0007669"/>
    <property type="project" value="UniProtKB-KW"/>
</dbReference>
<dbReference type="InterPro" id="IPR003953">
    <property type="entry name" value="FAD-dep_OxRdtase_2_FAD-bd"/>
</dbReference>
<gene>
    <name evidence="4" type="ORF">METZ01_LOCUS247574</name>
</gene>
<proteinExistence type="predicted"/>
<evidence type="ECO:0000256" key="1">
    <source>
        <dbReference type="ARBA" id="ARBA00022630"/>
    </source>
</evidence>
<dbReference type="InterPro" id="IPR036188">
    <property type="entry name" value="FAD/NAD-bd_sf"/>
</dbReference>
<dbReference type="AlphaFoldDB" id="A0A382I4X6"/>
<dbReference type="Gene3D" id="3.50.50.60">
    <property type="entry name" value="FAD/NAD(P)-binding domain"/>
    <property type="match status" value="1"/>
</dbReference>
<feature type="domain" description="FAD-dependent oxidoreductase 2 FAD-binding" evidence="3">
    <location>
        <begin position="6"/>
        <end position="32"/>
    </location>
</feature>